<keyword evidence="2" id="KW-0677">Repeat</keyword>
<name>T1FXL2_HELRO</name>
<keyword evidence="1" id="KW-0433">Leucine-rich repeat</keyword>
<feature type="compositionally biased region" description="Polar residues" evidence="4">
    <location>
        <begin position="78"/>
        <end position="87"/>
    </location>
</feature>
<feature type="compositionally biased region" description="Basic and acidic residues" evidence="4">
    <location>
        <begin position="88"/>
        <end position="98"/>
    </location>
</feature>
<dbReference type="PANTHER" id="PTHR24112:SF9">
    <property type="entry name" value="PROTEIN PHOSPHATASE 1 REGULATORY SUBUNIT 37"/>
    <property type="match status" value="1"/>
</dbReference>
<dbReference type="CTD" id="20213560"/>
<dbReference type="Gene3D" id="3.80.10.10">
    <property type="entry name" value="Ribonuclease Inhibitor"/>
    <property type="match status" value="1"/>
</dbReference>
<dbReference type="InParanoid" id="T1FXL2"/>
<evidence type="ECO:0000313" key="5">
    <source>
        <dbReference type="EMBL" id="ESO06608.1"/>
    </source>
</evidence>
<dbReference type="SMART" id="SM00368">
    <property type="entry name" value="LRR_RI"/>
    <property type="match status" value="6"/>
</dbReference>
<feature type="compositionally biased region" description="Low complexity" evidence="4">
    <location>
        <begin position="22"/>
        <end position="53"/>
    </location>
</feature>
<dbReference type="GeneID" id="20213560"/>
<reference evidence="7" key="1">
    <citation type="submission" date="2012-12" db="EMBL/GenBank/DDBJ databases">
        <authorList>
            <person name="Hellsten U."/>
            <person name="Grimwood J."/>
            <person name="Chapman J.A."/>
            <person name="Shapiro H."/>
            <person name="Aerts A."/>
            <person name="Otillar R.P."/>
            <person name="Terry A.Y."/>
            <person name="Boore J.L."/>
            <person name="Simakov O."/>
            <person name="Marletaz F."/>
            <person name="Cho S.-J."/>
            <person name="Edsinger-Gonzales E."/>
            <person name="Havlak P."/>
            <person name="Kuo D.-H."/>
            <person name="Larsson T."/>
            <person name="Lv J."/>
            <person name="Arendt D."/>
            <person name="Savage R."/>
            <person name="Osoegawa K."/>
            <person name="de Jong P."/>
            <person name="Lindberg D.R."/>
            <person name="Seaver E.C."/>
            <person name="Weisblat D.A."/>
            <person name="Putnam N.H."/>
            <person name="Grigoriev I.V."/>
            <person name="Rokhsar D.S."/>
        </authorList>
    </citation>
    <scope>NUCLEOTIDE SEQUENCE</scope>
</reference>
<accession>T1FXL2</accession>
<evidence type="ECO:0000256" key="1">
    <source>
        <dbReference type="ARBA" id="ARBA00022614"/>
    </source>
</evidence>
<reference evidence="5 7" key="2">
    <citation type="journal article" date="2013" name="Nature">
        <title>Insights into bilaterian evolution from three spiralian genomes.</title>
        <authorList>
            <person name="Simakov O."/>
            <person name="Marletaz F."/>
            <person name="Cho S.J."/>
            <person name="Edsinger-Gonzales E."/>
            <person name="Havlak P."/>
            <person name="Hellsten U."/>
            <person name="Kuo D.H."/>
            <person name="Larsson T."/>
            <person name="Lv J."/>
            <person name="Arendt D."/>
            <person name="Savage R."/>
            <person name="Osoegawa K."/>
            <person name="de Jong P."/>
            <person name="Grimwood J."/>
            <person name="Chapman J.A."/>
            <person name="Shapiro H."/>
            <person name="Aerts A."/>
            <person name="Otillar R.P."/>
            <person name="Terry A.Y."/>
            <person name="Boore J.L."/>
            <person name="Grigoriev I.V."/>
            <person name="Lindberg D.R."/>
            <person name="Seaver E.C."/>
            <person name="Weisblat D.A."/>
            <person name="Putnam N.H."/>
            <person name="Rokhsar D.S."/>
        </authorList>
    </citation>
    <scope>NUCLEOTIDE SEQUENCE</scope>
</reference>
<feature type="region of interest" description="Disordered" evidence="4">
    <location>
        <begin position="1"/>
        <end position="116"/>
    </location>
</feature>
<dbReference type="SUPFAM" id="SSF52047">
    <property type="entry name" value="RNI-like"/>
    <property type="match status" value="1"/>
</dbReference>
<dbReference type="Proteomes" id="UP000015101">
    <property type="component" value="Unassembled WGS sequence"/>
</dbReference>
<dbReference type="PANTHER" id="PTHR24112">
    <property type="entry name" value="LEUCINE-RICH REPEAT, ISOFORM F-RELATED"/>
    <property type="match status" value="1"/>
</dbReference>
<dbReference type="EnsemblMetazoa" id="HelroT63861">
    <property type="protein sequence ID" value="HelroP63861"/>
    <property type="gene ID" value="HelroG63861"/>
</dbReference>
<dbReference type="AlphaFoldDB" id="T1FXL2"/>
<evidence type="ECO:0000313" key="7">
    <source>
        <dbReference type="Proteomes" id="UP000015101"/>
    </source>
</evidence>
<dbReference type="EMBL" id="KB096324">
    <property type="protein sequence ID" value="ESO06608.1"/>
    <property type="molecule type" value="Genomic_DNA"/>
</dbReference>
<dbReference type="EMBL" id="AMQM01000655">
    <property type="status" value="NOT_ANNOTATED_CDS"/>
    <property type="molecule type" value="Genomic_DNA"/>
</dbReference>
<dbReference type="InterPro" id="IPR032675">
    <property type="entry name" value="LRR_dom_sf"/>
</dbReference>
<organism evidence="6 7">
    <name type="scientific">Helobdella robusta</name>
    <name type="common">Californian leech</name>
    <dbReference type="NCBI Taxonomy" id="6412"/>
    <lineage>
        <taxon>Eukaryota</taxon>
        <taxon>Metazoa</taxon>
        <taxon>Spiralia</taxon>
        <taxon>Lophotrochozoa</taxon>
        <taxon>Annelida</taxon>
        <taxon>Clitellata</taxon>
        <taxon>Hirudinea</taxon>
        <taxon>Rhynchobdellida</taxon>
        <taxon>Glossiphoniidae</taxon>
        <taxon>Helobdella</taxon>
    </lineage>
</organism>
<sequence>MSGKSESDELLLVNVDKGGGSESQSQQQQKSQPVEQQKTQQEQLVEQQQQQTENNCNTKEPKEEEKVEDTSKNKNELESTPTLTNVQGDRRGSRDKGTKKGTHKKRVTFPEGDEVVSGYMDPPIPWHHSSQCTTEKLVRSYLRSCDKLGIRHNPKVLKQLQAINNFELRNETFSLRSDYLDVKYCESLEEIFKRVQFRTIDLEAARIEDDVTSLQVLDLKGTNVSEHLMPFMARAFKFGTSLTVLHLEYTMPSGKALSTLVLALKGNETLRELYLGENKLTSSDASQISALLRQNRTLQLLDLRSNCIQDTGMGHLCDGLSSGESGLETLVVWGNQLTYQSMVALSRVLMVSKSLLGINLGLNGITNEGIHRLKDGLVRNRTLVKIGMQACKISCEGAVALAEYIAETTKLLRLDLRENDIKTAGLMALSLALKVNKSVVRVDLDKEYKKESVSYCHWLSLNGQMMVLVTGDGE</sequence>
<gene>
    <name evidence="6" type="primary">20213560</name>
    <name evidence="5" type="ORF">HELRODRAFT_63861</name>
</gene>
<dbReference type="eggNOG" id="KOG1908">
    <property type="taxonomic scope" value="Eukaryota"/>
</dbReference>
<protein>
    <submittedName>
        <fullName evidence="5 6">Uncharacterized protein</fullName>
    </submittedName>
</protein>
<dbReference type="HOGENOM" id="CLU_014302_1_1_1"/>
<evidence type="ECO:0000256" key="4">
    <source>
        <dbReference type="SAM" id="MobiDB-lite"/>
    </source>
</evidence>
<reference evidence="6" key="3">
    <citation type="submission" date="2015-06" db="UniProtKB">
        <authorList>
            <consortium name="EnsemblMetazoa"/>
        </authorList>
    </citation>
    <scope>IDENTIFICATION</scope>
</reference>
<evidence type="ECO:0000313" key="6">
    <source>
        <dbReference type="EnsemblMetazoa" id="HelroP63861"/>
    </source>
</evidence>
<keyword evidence="7" id="KW-1185">Reference proteome</keyword>
<evidence type="ECO:0000256" key="3">
    <source>
        <dbReference type="ARBA" id="ARBA00038315"/>
    </source>
</evidence>
<dbReference type="RefSeq" id="XP_009015976.1">
    <property type="nucleotide sequence ID" value="XM_009017728.1"/>
</dbReference>
<dbReference type="OrthoDB" id="10034042at2759"/>
<dbReference type="InterPro" id="IPR051279">
    <property type="entry name" value="PP1-Reg/Actin-Interact_Protein"/>
</dbReference>
<dbReference type="KEGG" id="hro:HELRODRAFT_63861"/>
<proteinExistence type="inferred from homology"/>
<dbReference type="InterPro" id="IPR001611">
    <property type="entry name" value="Leu-rich_rpt"/>
</dbReference>
<evidence type="ECO:0000256" key="2">
    <source>
        <dbReference type="ARBA" id="ARBA00022737"/>
    </source>
</evidence>
<feature type="compositionally biased region" description="Basic and acidic residues" evidence="4">
    <location>
        <begin position="59"/>
        <end position="77"/>
    </location>
</feature>
<dbReference type="OMA" id="AINNFEL"/>
<dbReference type="Pfam" id="PF13516">
    <property type="entry name" value="LRR_6"/>
    <property type="match status" value="2"/>
</dbReference>
<comment type="similarity">
    <text evidence="3">Belongs to the PPP1R37 family.</text>
</comment>